<organism evidence="2 3">
    <name type="scientific">Cladosporium halotolerans</name>
    <dbReference type="NCBI Taxonomy" id="1052096"/>
    <lineage>
        <taxon>Eukaryota</taxon>
        <taxon>Fungi</taxon>
        <taxon>Dikarya</taxon>
        <taxon>Ascomycota</taxon>
        <taxon>Pezizomycotina</taxon>
        <taxon>Dothideomycetes</taxon>
        <taxon>Dothideomycetidae</taxon>
        <taxon>Cladosporiales</taxon>
        <taxon>Cladosporiaceae</taxon>
        <taxon>Cladosporium</taxon>
    </lineage>
</organism>
<reference evidence="2 3" key="1">
    <citation type="journal article" date="2020" name="Microbiol. Resour. Announc.">
        <title>Draft Genome Sequence of a Cladosporium Species Isolated from the Mesophotic Ascidian Didemnum maculosum.</title>
        <authorList>
            <person name="Gioti A."/>
            <person name="Siaperas R."/>
            <person name="Nikolaivits E."/>
            <person name="Le Goff G."/>
            <person name="Ouazzani J."/>
            <person name="Kotoulas G."/>
            <person name="Topakas E."/>
        </authorList>
    </citation>
    <scope>NUCLEOTIDE SEQUENCE [LARGE SCALE GENOMIC DNA]</scope>
    <source>
        <strain evidence="2 3">TM138-S3</strain>
    </source>
</reference>
<feature type="chain" id="PRO_5044261109" description="Pullulan synthetase" evidence="1">
    <location>
        <begin position="18"/>
        <end position="182"/>
    </location>
</feature>
<feature type="signal peptide" evidence="1">
    <location>
        <begin position="1"/>
        <end position="17"/>
    </location>
</feature>
<sequence length="182" mass="19340">MHLSTALLTALTTLATALPTNYTNAPGASTNNPTDFLLLTTTSPDPRTNSTLLPNANLTSLFDPLAQTNYLLRLTGPGYNTLPRFNLTSDGTLETEAAGPHGVGEFEYNSTRVAAGEELMFAPAKQGKGNLALEGGFLLTVGGEREGWRVCEGDLGQQVVSWKGNDSSCTDTYVQAVQNPPY</sequence>
<comment type="caution">
    <text evidence="2">The sequence shown here is derived from an EMBL/GenBank/DDBJ whole genome shotgun (WGS) entry which is preliminary data.</text>
</comment>
<dbReference type="EMBL" id="JAAQHG020000005">
    <property type="protein sequence ID" value="KAL1589152.1"/>
    <property type="molecule type" value="Genomic_DNA"/>
</dbReference>
<accession>A0AB34KW32</accession>
<evidence type="ECO:0000313" key="2">
    <source>
        <dbReference type="EMBL" id="KAL1589152.1"/>
    </source>
</evidence>
<dbReference type="Proteomes" id="UP000803884">
    <property type="component" value="Unassembled WGS sequence"/>
</dbReference>
<dbReference type="AlphaFoldDB" id="A0AB34KW32"/>
<dbReference type="RefSeq" id="XP_069232257.1">
    <property type="nucleotide sequence ID" value="XM_069370751.1"/>
</dbReference>
<proteinExistence type="predicted"/>
<keyword evidence="1" id="KW-0732">Signal</keyword>
<evidence type="ECO:0008006" key="4">
    <source>
        <dbReference type="Google" id="ProtNLM"/>
    </source>
</evidence>
<keyword evidence="3" id="KW-1185">Reference proteome</keyword>
<name>A0AB34KW32_9PEZI</name>
<gene>
    <name evidence="2" type="ORF">WHR41_02145</name>
</gene>
<evidence type="ECO:0000256" key="1">
    <source>
        <dbReference type="SAM" id="SignalP"/>
    </source>
</evidence>
<evidence type="ECO:0000313" key="3">
    <source>
        <dbReference type="Proteomes" id="UP000803884"/>
    </source>
</evidence>
<dbReference type="GeneID" id="96003589"/>
<protein>
    <recommendedName>
        <fullName evidence="4">Pullulan synthetase</fullName>
    </recommendedName>
</protein>